<organism evidence="1 2">
    <name type="scientific">Schwartzia succinivorans DSM 10502</name>
    <dbReference type="NCBI Taxonomy" id="1123243"/>
    <lineage>
        <taxon>Bacteria</taxon>
        <taxon>Bacillati</taxon>
        <taxon>Bacillota</taxon>
        <taxon>Negativicutes</taxon>
        <taxon>Selenomonadales</taxon>
        <taxon>Selenomonadaceae</taxon>
        <taxon>Schwartzia</taxon>
    </lineage>
</organism>
<evidence type="ECO:0000313" key="1">
    <source>
        <dbReference type="EMBL" id="SHE28489.1"/>
    </source>
</evidence>
<dbReference type="Proteomes" id="UP000184404">
    <property type="component" value="Unassembled WGS sequence"/>
</dbReference>
<sequence>MDTKNVNEILKGYNGQSNIEKPRSIQSVTARYYKELDQYADLMHAKVDLREQRVMLYAEIKVLGWMLGKADNTITQDIDAACKKL</sequence>
<dbReference type="EMBL" id="FQUG01000002">
    <property type="protein sequence ID" value="SHE28489.1"/>
    <property type="molecule type" value="Genomic_DNA"/>
</dbReference>
<protein>
    <submittedName>
        <fullName evidence="1">Uncharacterized protein</fullName>
    </submittedName>
</protein>
<gene>
    <name evidence="1" type="ORF">SAMN02745190_00024</name>
</gene>
<evidence type="ECO:0000313" key="2">
    <source>
        <dbReference type="Proteomes" id="UP000184404"/>
    </source>
</evidence>
<dbReference type="RefSeq" id="WP_072934167.1">
    <property type="nucleotide sequence ID" value="NZ_FQUG01000002.1"/>
</dbReference>
<dbReference type="STRING" id="1123243.SAMN02745190_00024"/>
<dbReference type="AlphaFoldDB" id="A0A1M4S8F6"/>
<accession>A0A1M4S8F6</accession>
<keyword evidence="2" id="KW-1185">Reference proteome</keyword>
<reference evidence="1 2" key="1">
    <citation type="submission" date="2016-11" db="EMBL/GenBank/DDBJ databases">
        <authorList>
            <person name="Jaros S."/>
            <person name="Januszkiewicz K."/>
            <person name="Wedrychowicz H."/>
        </authorList>
    </citation>
    <scope>NUCLEOTIDE SEQUENCE [LARGE SCALE GENOMIC DNA]</scope>
    <source>
        <strain evidence="1 2">DSM 10502</strain>
    </source>
</reference>
<name>A0A1M4S8F6_9FIRM</name>
<proteinExistence type="predicted"/>
<dbReference type="OrthoDB" id="1666650at2"/>